<organism evidence="3 4">
    <name type="scientific">Dothidotthia symphoricarpi CBS 119687</name>
    <dbReference type="NCBI Taxonomy" id="1392245"/>
    <lineage>
        <taxon>Eukaryota</taxon>
        <taxon>Fungi</taxon>
        <taxon>Dikarya</taxon>
        <taxon>Ascomycota</taxon>
        <taxon>Pezizomycotina</taxon>
        <taxon>Dothideomycetes</taxon>
        <taxon>Pleosporomycetidae</taxon>
        <taxon>Pleosporales</taxon>
        <taxon>Dothidotthiaceae</taxon>
        <taxon>Dothidotthia</taxon>
    </lineage>
</organism>
<dbReference type="RefSeq" id="XP_033522890.1">
    <property type="nucleotide sequence ID" value="XM_033663889.1"/>
</dbReference>
<proteinExistence type="predicted"/>
<gene>
    <name evidence="3" type="ORF">P153DRAFT_293347</name>
</gene>
<keyword evidence="2" id="KW-1133">Transmembrane helix</keyword>
<reference evidence="3" key="1">
    <citation type="journal article" date="2020" name="Stud. Mycol.">
        <title>101 Dothideomycetes genomes: a test case for predicting lifestyles and emergence of pathogens.</title>
        <authorList>
            <person name="Haridas S."/>
            <person name="Albert R."/>
            <person name="Binder M."/>
            <person name="Bloem J."/>
            <person name="Labutti K."/>
            <person name="Salamov A."/>
            <person name="Andreopoulos B."/>
            <person name="Baker S."/>
            <person name="Barry K."/>
            <person name="Bills G."/>
            <person name="Bluhm B."/>
            <person name="Cannon C."/>
            <person name="Castanera R."/>
            <person name="Culley D."/>
            <person name="Daum C."/>
            <person name="Ezra D."/>
            <person name="Gonzalez J."/>
            <person name="Henrissat B."/>
            <person name="Kuo A."/>
            <person name="Liang C."/>
            <person name="Lipzen A."/>
            <person name="Lutzoni F."/>
            <person name="Magnuson J."/>
            <person name="Mondo S."/>
            <person name="Nolan M."/>
            <person name="Ohm R."/>
            <person name="Pangilinan J."/>
            <person name="Park H.-J."/>
            <person name="Ramirez L."/>
            <person name="Alfaro M."/>
            <person name="Sun H."/>
            <person name="Tritt A."/>
            <person name="Yoshinaga Y."/>
            <person name="Zwiers L.-H."/>
            <person name="Turgeon B."/>
            <person name="Goodwin S."/>
            <person name="Spatafora J."/>
            <person name="Crous P."/>
            <person name="Grigoriev I."/>
        </authorList>
    </citation>
    <scope>NUCLEOTIDE SEQUENCE</scope>
    <source>
        <strain evidence="3">CBS 119687</strain>
    </source>
</reference>
<dbReference type="Proteomes" id="UP000799771">
    <property type="component" value="Unassembled WGS sequence"/>
</dbReference>
<evidence type="ECO:0000313" key="3">
    <source>
        <dbReference type="EMBL" id="KAF2128501.1"/>
    </source>
</evidence>
<feature type="compositionally biased region" description="Basic and acidic residues" evidence="1">
    <location>
        <begin position="210"/>
        <end position="237"/>
    </location>
</feature>
<keyword evidence="2" id="KW-0472">Membrane</keyword>
<feature type="transmembrane region" description="Helical" evidence="2">
    <location>
        <begin position="76"/>
        <end position="100"/>
    </location>
</feature>
<keyword evidence="2" id="KW-0812">Transmembrane</keyword>
<protein>
    <recommendedName>
        <fullName evidence="5">MARVEL domain-containing protein</fullName>
    </recommendedName>
</protein>
<feature type="region of interest" description="Disordered" evidence="1">
    <location>
        <begin position="175"/>
        <end position="307"/>
    </location>
</feature>
<keyword evidence="4" id="KW-1185">Reference proteome</keyword>
<dbReference type="OrthoDB" id="5284712at2759"/>
<feature type="transmembrane region" description="Helical" evidence="2">
    <location>
        <begin position="46"/>
        <end position="64"/>
    </location>
</feature>
<evidence type="ECO:0000256" key="1">
    <source>
        <dbReference type="SAM" id="MobiDB-lite"/>
    </source>
</evidence>
<dbReference type="GeneID" id="54404321"/>
<dbReference type="EMBL" id="ML977508">
    <property type="protein sequence ID" value="KAF2128501.1"/>
    <property type="molecule type" value="Genomic_DNA"/>
</dbReference>
<sequence>MRIPQSYIQKCKIVAHVFQAVLVFVATCLAIAVMVKDGEVGGATKYFFAICFLSFPAIIYLTMVPAWSRAQRFANAYAFLAVDAIYTILWFCAFIAVALWNSYGINKGGEDKKIAEGDRNCTTFAYGNEKKCKVSTASVGLGAVICLLFVITTAVSGYYLRQFLREGSMPYQAAETDAHHISGDSAKDNAWSTEIEPHRNEHDDDDDEEDRRTEHGGNQHEDEYALLHSTETEDGRHPGRPMSWGDDRAGFGRTVPPYADYRESGSGLGADALSPGGYEEYRSQAGLGGVERQASHAGTGYSFSSGR</sequence>
<feature type="compositionally biased region" description="Basic and acidic residues" evidence="1">
    <location>
        <begin position="176"/>
        <end position="187"/>
    </location>
</feature>
<name>A0A6A6ACP3_9PLEO</name>
<evidence type="ECO:0000313" key="4">
    <source>
        <dbReference type="Proteomes" id="UP000799771"/>
    </source>
</evidence>
<evidence type="ECO:0008006" key="5">
    <source>
        <dbReference type="Google" id="ProtNLM"/>
    </source>
</evidence>
<dbReference type="AlphaFoldDB" id="A0A6A6ACP3"/>
<dbReference type="PANTHER" id="PTHR37451">
    <property type="entry name" value="MARVEL DOMAIN"/>
    <property type="match status" value="1"/>
</dbReference>
<feature type="transmembrane region" description="Helical" evidence="2">
    <location>
        <begin position="12"/>
        <end position="34"/>
    </location>
</feature>
<dbReference type="PANTHER" id="PTHR37451:SF3">
    <property type="entry name" value="MARVEL DOMAIN-CONTAINING PROTEIN"/>
    <property type="match status" value="1"/>
</dbReference>
<accession>A0A6A6ACP3</accession>
<evidence type="ECO:0000256" key="2">
    <source>
        <dbReference type="SAM" id="Phobius"/>
    </source>
</evidence>
<feature type="transmembrane region" description="Helical" evidence="2">
    <location>
        <begin position="139"/>
        <end position="160"/>
    </location>
</feature>